<name>A0AAW6CYZ7_9FIRM</name>
<evidence type="ECO:0008006" key="3">
    <source>
        <dbReference type="Google" id="ProtNLM"/>
    </source>
</evidence>
<organism evidence="1 2">
    <name type="scientific">[Eubacterium] siraeum</name>
    <dbReference type="NCBI Taxonomy" id="39492"/>
    <lineage>
        <taxon>Bacteria</taxon>
        <taxon>Bacillati</taxon>
        <taxon>Bacillota</taxon>
        <taxon>Clostridia</taxon>
        <taxon>Eubacteriales</taxon>
        <taxon>Oscillospiraceae</taxon>
        <taxon>Oscillospiraceae incertae sedis</taxon>
    </lineage>
</organism>
<comment type="caution">
    <text evidence="1">The sequence shown here is derived from an EMBL/GenBank/DDBJ whole genome shotgun (WGS) entry which is preliminary data.</text>
</comment>
<proteinExistence type="predicted"/>
<dbReference type="Proteomes" id="UP001210809">
    <property type="component" value="Unassembled WGS sequence"/>
</dbReference>
<protein>
    <recommendedName>
        <fullName evidence="3">Phage-related protein</fullName>
    </recommendedName>
</protein>
<sequence>MHLAKNLIWVKGVLLPSPDIDGYNVTRCKTWEPNTGRNAAGTTVGSILCWKYKIELKWSFLTEAQVKSLRNLFENKPDYFAVKFDYDGEYKEITAYSTDLTASGKLYAGSGYYYKSVSINLIER</sequence>
<accession>A0AAW6CYZ7</accession>
<evidence type="ECO:0000313" key="2">
    <source>
        <dbReference type="Proteomes" id="UP001210809"/>
    </source>
</evidence>
<dbReference type="AlphaFoldDB" id="A0AAW6CYZ7"/>
<gene>
    <name evidence="1" type="ORF">PNE09_00740</name>
</gene>
<evidence type="ECO:0000313" key="1">
    <source>
        <dbReference type="EMBL" id="MDB8002585.1"/>
    </source>
</evidence>
<reference evidence="1" key="1">
    <citation type="submission" date="2023-01" db="EMBL/GenBank/DDBJ databases">
        <title>Human gut microbiome strain richness.</title>
        <authorList>
            <person name="Chen-Liaw A."/>
        </authorList>
    </citation>
    <scope>NUCLEOTIDE SEQUENCE</scope>
    <source>
        <strain evidence="1">1001283st1_G1_1001283B150217_161031</strain>
    </source>
</reference>
<dbReference type="EMBL" id="JAQLXW010000001">
    <property type="protein sequence ID" value="MDB8002585.1"/>
    <property type="molecule type" value="Genomic_DNA"/>
</dbReference>